<organism evidence="1 2">
    <name type="scientific">Roseomonas marmotae</name>
    <dbReference type="NCBI Taxonomy" id="2768161"/>
    <lineage>
        <taxon>Bacteria</taxon>
        <taxon>Pseudomonadati</taxon>
        <taxon>Pseudomonadota</taxon>
        <taxon>Alphaproteobacteria</taxon>
        <taxon>Acetobacterales</taxon>
        <taxon>Roseomonadaceae</taxon>
        <taxon>Roseomonas</taxon>
    </lineage>
</organism>
<evidence type="ECO:0000313" key="2">
    <source>
        <dbReference type="Proteomes" id="UP001518990"/>
    </source>
</evidence>
<dbReference type="CDD" id="cd04647">
    <property type="entry name" value="LbH_MAT_like"/>
    <property type="match status" value="1"/>
</dbReference>
<dbReference type="InterPro" id="IPR051159">
    <property type="entry name" value="Hexapeptide_acetyltransf"/>
</dbReference>
<evidence type="ECO:0000313" key="1">
    <source>
        <dbReference type="EMBL" id="MBO1075803.1"/>
    </source>
</evidence>
<name>A0ABS3KEB6_9PROT</name>
<dbReference type="RefSeq" id="WP_207448251.1">
    <property type="nucleotide sequence ID" value="NZ_CP061091.1"/>
</dbReference>
<keyword evidence="2" id="KW-1185">Reference proteome</keyword>
<dbReference type="Gene3D" id="2.160.10.10">
    <property type="entry name" value="Hexapeptide repeat proteins"/>
    <property type="match status" value="1"/>
</dbReference>
<dbReference type="Proteomes" id="UP001518990">
    <property type="component" value="Unassembled WGS sequence"/>
</dbReference>
<keyword evidence="1" id="KW-0012">Acyltransferase</keyword>
<dbReference type="EMBL" id="JACTNF010000014">
    <property type="protein sequence ID" value="MBO1075803.1"/>
    <property type="molecule type" value="Genomic_DNA"/>
</dbReference>
<accession>A0ABS3KEB6</accession>
<proteinExistence type="predicted"/>
<dbReference type="InterPro" id="IPR011004">
    <property type="entry name" value="Trimer_LpxA-like_sf"/>
</dbReference>
<gene>
    <name evidence="1" type="ORF">IAI60_14395</name>
</gene>
<sequence>MKVSGDLAENTITGEFADGSAVHVAFRGKGNRLEIGPNVLFKGGTINFRGSGQSVRIAGDNVIMGEIHLSGNGSQVEIGHGTKTNSGLWMNLGEADDRVQIGNDCLFANVRFRTSDSHPIYDDETGERINHSKPIRVGNRVWIAEDVLILKGSVIHDGAAIGARSLVAGEIPAKCIAVGVPARVVRKNIRWEEKFSSPARI</sequence>
<reference evidence="1 2" key="1">
    <citation type="submission" date="2020-09" db="EMBL/GenBank/DDBJ databases">
        <title>Roseomonas.</title>
        <authorList>
            <person name="Zhu W."/>
        </authorList>
    </citation>
    <scope>NUCLEOTIDE SEQUENCE [LARGE SCALE GENOMIC DNA]</scope>
    <source>
        <strain evidence="1 2">1311</strain>
    </source>
</reference>
<protein>
    <submittedName>
        <fullName evidence="1">Acyltransferase</fullName>
    </submittedName>
</protein>
<dbReference type="SUPFAM" id="SSF51161">
    <property type="entry name" value="Trimeric LpxA-like enzymes"/>
    <property type="match status" value="1"/>
</dbReference>
<keyword evidence="1" id="KW-0808">Transferase</keyword>
<dbReference type="PANTHER" id="PTHR23416">
    <property type="entry name" value="SIALIC ACID SYNTHASE-RELATED"/>
    <property type="match status" value="1"/>
</dbReference>
<dbReference type="GO" id="GO:0016746">
    <property type="term" value="F:acyltransferase activity"/>
    <property type="evidence" value="ECO:0007669"/>
    <property type="project" value="UniProtKB-KW"/>
</dbReference>
<comment type="caution">
    <text evidence="1">The sequence shown here is derived from an EMBL/GenBank/DDBJ whole genome shotgun (WGS) entry which is preliminary data.</text>
</comment>